<dbReference type="InterPro" id="IPR016181">
    <property type="entry name" value="Acyl_CoA_acyltransferase"/>
</dbReference>
<keyword evidence="2" id="KW-0012">Acyltransferase</keyword>
<dbReference type="Gene3D" id="3.40.630.30">
    <property type="match status" value="1"/>
</dbReference>
<dbReference type="Proteomes" id="UP000294743">
    <property type="component" value="Unassembled WGS sequence"/>
</dbReference>
<evidence type="ECO:0000259" key="1">
    <source>
        <dbReference type="PROSITE" id="PS51186"/>
    </source>
</evidence>
<evidence type="ECO:0000313" key="3">
    <source>
        <dbReference type="Proteomes" id="UP000294743"/>
    </source>
</evidence>
<dbReference type="InterPro" id="IPR000182">
    <property type="entry name" value="GNAT_dom"/>
</dbReference>
<dbReference type="PANTHER" id="PTHR13355">
    <property type="entry name" value="GLUCOSAMINE 6-PHOSPHATE N-ACETYLTRANSFERASE"/>
    <property type="match status" value="1"/>
</dbReference>
<reference evidence="2 3" key="1">
    <citation type="submission" date="2019-03" db="EMBL/GenBank/DDBJ databases">
        <title>Genomic Encyclopedia of Type Strains, Phase IV (KMG-IV): sequencing the most valuable type-strain genomes for metagenomic binning, comparative biology and taxonomic classification.</title>
        <authorList>
            <person name="Goeker M."/>
        </authorList>
    </citation>
    <scope>NUCLEOTIDE SEQUENCE [LARGE SCALE GENOMIC DNA]</scope>
    <source>
        <strain evidence="2 3">DSM 28867</strain>
    </source>
</reference>
<protein>
    <submittedName>
        <fullName evidence="2">Putative GNAT family N-acyltransferase</fullName>
    </submittedName>
</protein>
<gene>
    <name evidence="2" type="ORF">EDD63_11130</name>
</gene>
<dbReference type="PROSITE" id="PS51186">
    <property type="entry name" value="GNAT"/>
    <property type="match status" value="1"/>
</dbReference>
<accession>A0A4R7ZRL6</accession>
<dbReference type="InterPro" id="IPR039143">
    <property type="entry name" value="GNPNAT1-like"/>
</dbReference>
<dbReference type="CDD" id="cd04301">
    <property type="entry name" value="NAT_SF"/>
    <property type="match status" value="1"/>
</dbReference>
<name>A0A4R7ZRL6_9FIRM</name>
<evidence type="ECO:0000313" key="2">
    <source>
        <dbReference type="EMBL" id="TDW20617.1"/>
    </source>
</evidence>
<comment type="caution">
    <text evidence="2">The sequence shown here is derived from an EMBL/GenBank/DDBJ whole genome shotgun (WGS) entry which is preliminary data.</text>
</comment>
<feature type="domain" description="N-acetyltransferase" evidence="1">
    <location>
        <begin position="14"/>
        <end position="154"/>
    </location>
</feature>
<dbReference type="Pfam" id="PF13673">
    <property type="entry name" value="Acetyltransf_10"/>
    <property type="match status" value="1"/>
</dbReference>
<proteinExistence type="predicted"/>
<dbReference type="AlphaFoldDB" id="A0A4R7ZRL6"/>
<organism evidence="2 3">
    <name type="scientific">Breznakia blatticola</name>
    <dbReference type="NCBI Taxonomy" id="1754012"/>
    <lineage>
        <taxon>Bacteria</taxon>
        <taxon>Bacillati</taxon>
        <taxon>Bacillota</taxon>
        <taxon>Erysipelotrichia</taxon>
        <taxon>Erysipelotrichales</taxon>
        <taxon>Erysipelotrichaceae</taxon>
        <taxon>Breznakia</taxon>
    </lineage>
</organism>
<keyword evidence="2" id="KW-0808">Transferase</keyword>
<keyword evidence="3" id="KW-1185">Reference proteome</keyword>
<dbReference type="EMBL" id="SODD01000011">
    <property type="protein sequence ID" value="TDW20617.1"/>
    <property type="molecule type" value="Genomic_DNA"/>
</dbReference>
<sequence length="154" mass="18000">MVECPFLCYYNDIMKFKKATTQKEIFQLMRIRIDVFVIEQEVDPSIEIDDTDGLCDQYVLYDDSEQIVGTCRVIIEDDSWHVGRVAIKKEARKHQYGSYMLQQVEILARQANAKQLELGAQVTAMPFYERNGYVGFGDIFFDAHIEHKMMVKQL</sequence>
<dbReference type="SUPFAM" id="SSF55729">
    <property type="entry name" value="Acyl-CoA N-acyltransferases (Nat)"/>
    <property type="match status" value="1"/>
</dbReference>
<dbReference type="GO" id="GO:0008080">
    <property type="term" value="F:N-acetyltransferase activity"/>
    <property type="evidence" value="ECO:0007669"/>
    <property type="project" value="TreeGrafter"/>
</dbReference>